<evidence type="ECO:0000256" key="10">
    <source>
        <dbReference type="HAMAP-Rule" id="MF_01228"/>
    </source>
</evidence>
<evidence type="ECO:0000313" key="16">
    <source>
        <dbReference type="Proteomes" id="UP000293550"/>
    </source>
</evidence>
<keyword evidence="7 10" id="KW-0067">ATP-binding</keyword>
<keyword evidence="10" id="KW-0963">Cytoplasm</keyword>
<comment type="caution">
    <text evidence="10">Lacks conserved residue(s) required for the propagation of feature annotation.</text>
</comment>
<feature type="short sequence motif" description="'KMSKS' region" evidence="10">
    <location>
        <begin position="294"/>
        <end position="298"/>
    </location>
</feature>
<dbReference type="FunFam" id="2.170.220.10:FF:000002">
    <property type="entry name" value="Methionine--tRNA ligase"/>
    <property type="match status" value="1"/>
</dbReference>
<comment type="function">
    <text evidence="2 10">Is required not only for elongation of protein synthesis but also for the initiation of all mRNA translation through initiator tRNA(fMet) aminoacylation.</text>
</comment>
<comment type="similarity">
    <text evidence="10">Belongs to the class-I aminoacyl-tRNA synthetase family. MetG type 2B subfamily.</text>
</comment>
<organism evidence="15 16">
    <name type="scientific">Candidatus Finniella inopinata</name>
    <dbReference type="NCBI Taxonomy" id="1696036"/>
    <lineage>
        <taxon>Bacteria</taxon>
        <taxon>Pseudomonadati</taxon>
        <taxon>Pseudomonadota</taxon>
        <taxon>Alphaproteobacteria</taxon>
        <taxon>Holosporales</taxon>
        <taxon>Candidatus Paracaedibacteraceae</taxon>
        <taxon>Candidatus Finniella</taxon>
    </lineage>
</organism>
<dbReference type="SUPFAM" id="SSF47323">
    <property type="entry name" value="Anticodon-binding domain of a subclass of class I aminoacyl-tRNA synthetases"/>
    <property type="match status" value="1"/>
</dbReference>
<dbReference type="InterPro" id="IPR009080">
    <property type="entry name" value="tRNAsynth_Ia_anticodon-bd"/>
</dbReference>
<dbReference type="CDD" id="cd00814">
    <property type="entry name" value="MetRS_core"/>
    <property type="match status" value="1"/>
</dbReference>
<evidence type="ECO:0000259" key="14">
    <source>
        <dbReference type="Pfam" id="PF19303"/>
    </source>
</evidence>
<evidence type="ECO:0000256" key="6">
    <source>
        <dbReference type="ARBA" id="ARBA00022833"/>
    </source>
</evidence>
<feature type="domain" description="Methionyl-tRNA synthetase anticodon-binding" evidence="14">
    <location>
        <begin position="369"/>
        <end position="470"/>
    </location>
</feature>
<dbReference type="Gene3D" id="2.170.220.10">
    <property type="match status" value="1"/>
</dbReference>
<dbReference type="InterPro" id="IPR014758">
    <property type="entry name" value="Met-tRNA_synth"/>
</dbReference>
<evidence type="ECO:0000256" key="11">
    <source>
        <dbReference type="SAM" id="MobiDB-lite"/>
    </source>
</evidence>
<reference evidence="15 16" key="1">
    <citation type="submission" date="2018-10" db="EMBL/GenBank/DDBJ databases">
        <title>An updated phylogeny of the Alphaproteobacteria reveals that the parasitic Rickettsiales and Holosporales have independent origins.</title>
        <authorList>
            <person name="Munoz-Gomez S.A."/>
            <person name="Hess S."/>
            <person name="Burger G."/>
            <person name="Lang B.F."/>
            <person name="Susko E."/>
            <person name="Slamovits C.H."/>
            <person name="Roger A.J."/>
        </authorList>
    </citation>
    <scope>NUCLEOTIDE SEQUENCE [LARGE SCALE GENOMIC DNA]</scope>
    <source>
        <strain evidence="15">HOLO01</strain>
    </source>
</reference>
<evidence type="ECO:0000256" key="7">
    <source>
        <dbReference type="ARBA" id="ARBA00022840"/>
    </source>
</evidence>
<dbReference type="EC" id="6.1.1.10" evidence="10"/>
<dbReference type="EMBL" id="SCFB01000002">
    <property type="protein sequence ID" value="RZI46917.1"/>
    <property type="molecule type" value="Genomic_DNA"/>
</dbReference>
<dbReference type="GO" id="GO:0005737">
    <property type="term" value="C:cytoplasm"/>
    <property type="evidence" value="ECO:0007669"/>
    <property type="project" value="UniProtKB-SubCell"/>
</dbReference>
<dbReference type="GO" id="GO:0004825">
    <property type="term" value="F:methionine-tRNA ligase activity"/>
    <property type="evidence" value="ECO:0007669"/>
    <property type="project" value="UniProtKB-UniRule"/>
</dbReference>
<sequence>MAQPFYITTPIYYVNDIPHIGHAYTTLACDTLARYKRLAGDDVYFLTGTDEHGQKVEKAAEQKGLAPQDFVDQVSQSFRDLIPAINATPDDFIRTTEIRHKQAVQHLWDELVKQGAIYLGEYSGWYAVRDEAFYGEGELVNGKAPTGADVEWVTESSYFFRLSAFQDRLLELYHQNPGFIAPQSRRNEVMRFVEGGLHDLSISRTSFKWGVTVPNDPKHVVYVWLDALTNYITALEYPDQGGNFGKYWPHAIHVVGKDILRFHAVYWPAFLMAANLPLPKQIFAHGWWTNEGEKISKSLGNTIDPIELVQTFGADAVRYFLLREVSFGQDGDFSRQQLINRYNSDLANAYGNLVQRVLSFIHKSCDGVVPKPQDLQESDQDLLNACMITTQLETDMEALAFHKYADHAWQIIAHANRYMDEQKPWGLKTTDVPRMHTILYALADTIRQIALLTQPLLPVASAAILDQLAIPLDQRKLVGNPLKPGTPLPEPKGVFPRYVP</sequence>
<evidence type="ECO:0000313" key="15">
    <source>
        <dbReference type="EMBL" id="RZI46917.1"/>
    </source>
</evidence>
<dbReference type="Pfam" id="PF19303">
    <property type="entry name" value="Anticodon_3"/>
    <property type="match status" value="1"/>
</dbReference>
<feature type="domain" description="tRNA synthetases class I catalytic" evidence="12">
    <location>
        <begin position="14"/>
        <end position="136"/>
    </location>
</feature>
<proteinExistence type="inferred from homology"/>
<dbReference type="Gene3D" id="1.10.730.10">
    <property type="entry name" value="Isoleucyl-tRNA Synthetase, Domain 1"/>
    <property type="match status" value="1"/>
</dbReference>
<name>A0A4V2E009_9PROT</name>
<keyword evidence="9 10" id="KW-0030">Aminoacyl-tRNA synthetase</keyword>
<feature type="domain" description="Methionyl/Leucyl tRNA synthetase" evidence="13">
    <location>
        <begin position="140"/>
        <end position="358"/>
    </location>
</feature>
<dbReference type="RefSeq" id="WP_130153387.1">
    <property type="nucleotide sequence ID" value="NZ_SCFB01000002.1"/>
</dbReference>
<comment type="caution">
    <text evidence="15">The sequence shown here is derived from an EMBL/GenBank/DDBJ whole genome shotgun (WGS) entry which is preliminary data.</text>
</comment>
<dbReference type="CDD" id="cd07957">
    <property type="entry name" value="Anticodon_Ia_Met"/>
    <property type="match status" value="1"/>
</dbReference>
<accession>A0A4V2E009</accession>
<evidence type="ECO:0000256" key="3">
    <source>
        <dbReference type="ARBA" id="ARBA00022598"/>
    </source>
</evidence>
<comment type="cofactor">
    <cofactor evidence="1">
        <name>Zn(2+)</name>
        <dbReference type="ChEBI" id="CHEBI:29105"/>
    </cofactor>
</comment>
<evidence type="ECO:0000256" key="5">
    <source>
        <dbReference type="ARBA" id="ARBA00022741"/>
    </source>
</evidence>
<comment type="catalytic activity">
    <reaction evidence="10">
        <text>tRNA(Met) + L-methionine + ATP = L-methionyl-tRNA(Met) + AMP + diphosphate</text>
        <dbReference type="Rhea" id="RHEA:13481"/>
        <dbReference type="Rhea" id="RHEA-COMP:9667"/>
        <dbReference type="Rhea" id="RHEA-COMP:9698"/>
        <dbReference type="ChEBI" id="CHEBI:30616"/>
        <dbReference type="ChEBI" id="CHEBI:33019"/>
        <dbReference type="ChEBI" id="CHEBI:57844"/>
        <dbReference type="ChEBI" id="CHEBI:78442"/>
        <dbReference type="ChEBI" id="CHEBI:78530"/>
        <dbReference type="ChEBI" id="CHEBI:456215"/>
        <dbReference type="EC" id="6.1.1.10"/>
    </reaction>
</comment>
<dbReference type="Pfam" id="PF01406">
    <property type="entry name" value="tRNA-synt_1e"/>
    <property type="match status" value="1"/>
</dbReference>
<dbReference type="GO" id="GO:0005524">
    <property type="term" value="F:ATP binding"/>
    <property type="evidence" value="ECO:0007669"/>
    <property type="project" value="UniProtKB-UniRule"/>
</dbReference>
<keyword evidence="4" id="KW-0479">Metal-binding</keyword>
<evidence type="ECO:0000256" key="8">
    <source>
        <dbReference type="ARBA" id="ARBA00022917"/>
    </source>
</evidence>
<comment type="subunit">
    <text evidence="10">Monomer.</text>
</comment>
<dbReference type="InterPro" id="IPR032678">
    <property type="entry name" value="tRNA-synt_1_cat_dom"/>
</dbReference>
<dbReference type="GO" id="GO:0046872">
    <property type="term" value="F:metal ion binding"/>
    <property type="evidence" value="ECO:0007669"/>
    <property type="project" value="UniProtKB-KW"/>
</dbReference>
<dbReference type="Gene3D" id="3.40.50.620">
    <property type="entry name" value="HUPs"/>
    <property type="match status" value="1"/>
</dbReference>
<dbReference type="GO" id="GO:0006431">
    <property type="term" value="P:methionyl-tRNA aminoacylation"/>
    <property type="evidence" value="ECO:0007669"/>
    <property type="project" value="UniProtKB-UniRule"/>
</dbReference>
<protein>
    <recommendedName>
        <fullName evidence="10">Methionine--tRNA ligase</fullName>
        <ecNumber evidence="10">6.1.1.10</ecNumber>
    </recommendedName>
    <alternativeName>
        <fullName evidence="10">Methionyl-tRNA synthetase</fullName>
        <shortName evidence="10">MetRS</shortName>
    </alternativeName>
</protein>
<dbReference type="SUPFAM" id="SSF52374">
    <property type="entry name" value="Nucleotidylyl transferase"/>
    <property type="match status" value="1"/>
</dbReference>
<feature type="region of interest" description="Disordered" evidence="11">
    <location>
        <begin position="481"/>
        <end position="500"/>
    </location>
</feature>
<dbReference type="InterPro" id="IPR041872">
    <property type="entry name" value="Anticodon_Met"/>
</dbReference>
<keyword evidence="16" id="KW-1185">Reference proteome</keyword>
<dbReference type="NCBIfam" id="NF008900">
    <property type="entry name" value="PRK12267.1"/>
    <property type="match status" value="1"/>
</dbReference>
<dbReference type="InterPro" id="IPR015413">
    <property type="entry name" value="Methionyl/Leucyl_tRNA_Synth"/>
</dbReference>
<dbReference type="InterPro" id="IPR023457">
    <property type="entry name" value="Met-tRNA_synth_2"/>
</dbReference>
<dbReference type="InterPro" id="IPR033911">
    <property type="entry name" value="MetRS_core"/>
</dbReference>
<dbReference type="PANTHER" id="PTHR43326:SF1">
    <property type="entry name" value="METHIONINE--TRNA LIGASE, MITOCHONDRIAL"/>
    <property type="match status" value="1"/>
</dbReference>
<keyword evidence="6" id="KW-0862">Zinc</keyword>
<dbReference type="InterPro" id="IPR014729">
    <property type="entry name" value="Rossmann-like_a/b/a_fold"/>
</dbReference>
<dbReference type="PANTHER" id="PTHR43326">
    <property type="entry name" value="METHIONYL-TRNA SYNTHETASE"/>
    <property type="match status" value="1"/>
</dbReference>
<feature type="short sequence motif" description="'HIGH' region" evidence="10">
    <location>
        <begin position="12"/>
        <end position="22"/>
    </location>
</feature>
<dbReference type="AlphaFoldDB" id="A0A4V2E009"/>
<gene>
    <name evidence="10" type="primary">metG</name>
    <name evidence="15" type="ORF">EQU50_01445</name>
</gene>
<dbReference type="PRINTS" id="PR01041">
    <property type="entry name" value="TRNASYNTHMET"/>
</dbReference>
<evidence type="ECO:0000256" key="9">
    <source>
        <dbReference type="ARBA" id="ARBA00023146"/>
    </source>
</evidence>
<keyword evidence="5 10" id="KW-0547">Nucleotide-binding</keyword>
<keyword evidence="3 10" id="KW-0436">Ligase</keyword>
<evidence type="ECO:0000259" key="13">
    <source>
        <dbReference type="Pfam" id="PF09334"/>
    </source>
</evidence>
<comment type="subcellular location">
    <subcellularLocation>
        <location evidence="10">Cytoplasm</location>
    </subcellularLocation>
</comment>
<dbReference type="HAMAP" id="MF_01228">
    <property type="entry name" value="Met_tRNA_synth_type2"/>
    <property type="match status" value="1"/>
</dbReference>
<evidence type="ECO:0000256" key="1">
    <source>
        <dbReference type="ARBA" id="ARBA00001947"/>
    </source>
</evidence>
<keyword evidence="8 10" id="KW-0648">Protein biosynthesis</keyword>
<dbReference type="NCBIfam" id="TIGR00398">
    <property type="entry name" value="metG"/>
    <property type="match status" value="1"/>
</dbReference>
<evidence type="ECO:0000256" key="2">
    <source>
        <dbReference type="ARBA" id="ARBA00003314"/>
    </source>
</evidence>
<dbReference type="Pfam" id="PF09334">
    <property type="entry name" value="tRNA-synt_1g"/>
    <property type="match status" value="1"/>
</dbReference>
<dbReference type="Proteomes" id="UP000293550">
    <property type="component" value="Unassembled WGS sequence"/>
</dbReference>
<dbReference type="OrthoDB" id="9810191at2"/>
<evidence type="ECO:0000259" key="12">
    <source>
        <dbReference type="Pfam" id="PF01406"/>
    </source>
</evidence>
<evidence type="ECO:0000256" key="4">
    <source>
        <dbReference type="ARBA" id="ARBA00022723"/>
    </source>
</evidence>